<dbReference type="SUPFAM" id="SSF53335">
    <property type="entry name" value="S-adenosyl-L-methionine-dependent methyltransferases"/>
    <property type="match status" value="1"/>
</dbReference>
<organism evidence="2 3">
    <name type="scientific">Roseateles oligotrophus</name>
    <dbReference type="NCBI Taxonomy" id="1769250"/>
    <lineage>
        <taxon>Bacteria</taxon>
        <taxon>Pseudomonadati</taxon>
        <taxon>Pseudomonadota</taxon>
        <taxon>Betaproteobacteria</taxon>
        <taxon>Burkholderiales</taxon>
        <taxon>Sphaerotilaceae</taxon>
        <taxon>Roseateles</taxon>
    </lineage>
</organism>
<feature type="domain" description="Methyltransferase FkbM" evidence="1">
    <location>
        <begin position="74"/>
        <end position="242"/>
    </location>
</feature>
<dbReference type="GO" id="GO:0008168">
    <property type="term" value="F:methyltransferase activity"/>
    <property type="evidence" value="ECO:0007669"/>
    <property type="project" value="UniProtKB-KW"/>
</dbReference>
<gene>
    <name evidence="2" type="ORF">LNV07_24160</name>
</gene>
<sequence length="267" mass="29866">MKHWFSIKGFYMARHLPSVEIFPAQNGVKYMLFCATDANGISGCIRKNGTYEPNLQMIAEVILQSRAPGGRVIDVGANMGSFTVPLAQRFRDHTFECFEVQRPIYYQLCGNIVLNGLGNVVAHQIGMGSASGEISVNLPDYDNEFNVGAFTLNNELHKDLRGETFKGEAVKIKLLNLDSMYFDDVRLIKIDVEGMELDVLRGAVGTLVRNNYPSIIYEAWDFDWYAEQKVELEKFLVGLGYIIGNFDGSLNFVAQHPKAGPMIVHPS</sequence>
<proteinExistence type="predicted"/>
<protein>
    <submittedName>
        <fullName evidence="2">FkbM family methyltransferase</fullName>
    </submittedName>
</protein>
<keyword evidence="2" id="KW-0489">Methyltransferase</keyword>
<keyword evidence="2" id="KW-0808">Transferase</keyword>
<dbReference type="InterPro" id="IPR052514">
    <property type="entry name" value="SAM-dependent_MTase"/>
</dbReference>
<dbReference type="GO" id="GO:0032259">
    <property type="term" value="P:methylation"/>
    <property type="evidence" value="ECO:0007669"/>
    <property type="project" value="UniProtKB-KW"/>
</dbReference>
<dbReference type="Pfam" id="PF05050">
    <property type="entry name" value="Methyltransf_21"/>
    <property type="match status" value="1"/>
</dbReference>
<accession>A0ABT2YMB8</accession>
<dbReference type="Gene3D" id="3.40.50.150">
    <property type="entry name" value="Vaccinia Virus protein VP39"/>
    <property type="match status" value="1"/>
</dbReference>
<dbReference type="PANTHER" id="PTHR34203">
    <property type="entry name" value="METHYLTRANSFERASE, FKBM FAMILY PROTEIN"/>
    <property type="match status" value="1"/>
</dbReference>
<dbReference type="EMBL" id="JAJIRN010000013">
    <property type="protein sequence ID" value="MCV2371196.1"/>
    <property type="molecule type" value="Genomic_DNA"/>
</dbReference>
<name>A0ABT2YMB8_9BURK</name>
<dbReference type="PANTHER" id="PTHR34203:SF15">
    <property type="entry name" value="SLL1173 PROTEIN"/>
    <property type="match status" value="1"/>
</dbReference>
<dbReference type="InterPro" id="IPR029063">
    <property type="entry name" value="SAM-dependent_MTases_sf"/>
</dbReference>
<keyword evidence="3" id="KW-1185">Reference proteome</keyword>
<dbReference type="InterPro" id="IPR006342">
    <property type="entry name" value="FkbM_mtfrase"/>
</dbReference>
<evidence type="ECO:0000313" key="3">
    <source>
        <dbReference type="Proteomes" id="UP001209701"/>
    </source>
</evidence>
<reference evidence="2 3" key="1">
    <citation type="submission" date="2021-11" db="EMBL/GenBank/DDBJ databases">
        <authorList>
            <person name="Liang Q."/>
            <person name="Mou H."/>
            <person name="Liu Z."/>
        </authorList>
    </citation>
    <scope>NUCLEOTIDE SEQUENCE [LARGE SCALE GENOMIC DNA]</scope>
    <source>
        <strain evidence="2 3">CHU3</strain>
    </source>
</reference>
<evidence type="ECO:0000259" key="1">
    <source>
        <dbReference type="Pfam" id="PF05050"/>
    </source>
</evidence>
<dbReference type="RefSeq" id="WP_263573779.1">
    <property type="nucleotide sequence ID" value="NZ_JAJIRN010000013.1"/>
</dbReference>
<evidence type="ECO:0000313" key="2">
    <source>
        <dbReference type="EMBL" id="MCV2371196.1"/>
    </source>
</evidence>
<dbReference type="Proteomes" id="UP001209701">
    <property type="component" value="Unassembled WGS sequence"/>
</dbReference>
<comment type="caution">
    <text evidence="2">The sequence shown here is derived from an EMBL/GenBank/DDBJ whole genome shotgun (WGS) entry which is preliminary data.</text>
</comment>
<dbReference type="NCBIfam" id="TIGR01444">
    <property type="entry name" value="fkbM_fam"/>
    <property type="match status" value="1"/>
</dbReference>